<keyword evidence="2" id="KW-0812">Transmembrane</keyword>
<dbReference type="GO" id="GO:0006465">
    <property type="term" value="P:signal peptide processing"/>
    <property type="evidence" value="ECO:0007669"/>
    <property type="project" value="TreeGrafter"/>
</dbReference>
<feature type="transmembrane region" description="Helical" evidence="2">
    <location>
        <begin position="173"/>
        <end position="191"/>
    </location>
</feature>
<evidence type="ECO:0000259" key="3">
    <source>
        <dbReference type="Pfam" id="PF01478"/>
    </source>
</evidence>
<name>W9GUQ2_9MICO</name>
<dbReference type="Gene3D" id="1.20.120.1220">
    <property type="match status" value="1"/>
</dbReference>
<evidence type="ECO:0000256" key="1">
    <source>
        <dbReference type="ARBA" id="ARBA00005801"/>
    </source>
</evidence>
<dbReference type="AlphaFoldDB" id="W9GUQ2"/>
<keyword evidence="2" id="KW-0472">Membrane</keyword>
<accession>W9GUQ2</accession>
<comment type="similarity">
    <text evidence="1">Belongs to the peptidase A24 family.</text>
</comment>
<dbReference type="PANTHER" id="PTHR30487">
    <property type="entry name" value="TYPE 4 PREPILIN-LIKE PROTEINS LEADER PEPTIDE-PROCESSING ENZYME"/>
    <property type="match status" value="1"/>
</dbReference>
<feature type="domain" description="Prepilin type IV endopeptidase peptidase" evidence="3">
    <location>
        <begin position="71"/>
        <end position="185"/>
    </location>
</feature>
<reference evidence="5" key="1">
    <citation type="submission" date="2013-08" db="EMBL/GenBank/DDBJ databases">
        <title>Intrasporangium oryzae NRRL B-24470.</title>
        <authorList>
            <person name="Liu H."/>
            <person name="Wang G."/>
        </authorList>
    </citation>
    <scope>NUCLEOTIDE SEQUENCE [LARGE SCALE GENOMIC DNA]</scope>
    <source>
        <strain evidence="5">Q5-1</strain>
    </source>
</reference>
<feature type="transmembrane region" description="Helical" evidence="2">
    <location>
        <begin position="117"/>
        <end position="139"/>
    </location>
</feature>
<comment type="caution">
    <text evidence="4">The sequence shown here is derived from an EMBL/GenBank/DDBJ whole genome shotgun (WGS) entry which is preliminary data.</text>
</comment>
<gene>
    <name evidence="4" type="ORF">N864_02480</name>
</gene>
<feature type="transmembrane region" description="Helical" evidence="2">
    <location>
        <begin position="37"/>
        <end position="55"/>
    </location>
</feature>
<keyword evidence="5" id="KW-1185">Reference proteome</keyword>
<keyword evidence="2" id="KW-1133">Transmembrane helix</keyword>
<dbReference type="GO" id="GO:0005886">
    <property type="term" value="C:plasma membrane"/>
    <property type="evidence" value="ECO:0007669"/>
    <property type="project" value="TreeGrafter"/>
</dbReference>
<dbReference type="PANTHER" id="PTHR30487:SF0">
    <property type="entry name" value="PREPILIN LEADER PEPTIDASE_N-METHYLTRANSFERASE-RELATED"/>
    <property type="match status" value="1"/>
</dbReference>
<feature type="transmembrane region" description="Helical" evidence="2">
    <location>
        <begin position="198"/>
        <end position="215"/>
    </location>
</feature>
<sequence length="221" mass="23004">MVLAAAVAGTLVGHLLGARLQTRGYRLDAEAQRPRRIPGWAVALVLGPVWAALAWRFGPAAHWALLPALLCFTAVAVALVWVDLDVHRLPEGLTLPAFPILFVQLGLAAWAGADWGLLLRSVVGAVALGAIALALALLAAALRSGFGLGDVVLCGLVGLVTGAVGWWHPLVALYSAFLLGGAYALVHVVVLRRSGREAVPFGPFLVAGSVLTLFVDVPPLL</sequence>
<feature type="transmembrane region" description="Helical" evidence="2">
    <location>
        <begin position="93"/>
        <end position="111"/>
    </location>
</feature>
<dbReference type="Proteomes" id="UP000019494">
    <property type="component" value="Unassembled WGS sequence"/>
</dbReference>
<dbReference type="GO" id="GO:0004190">
    <property type="term" value="F:aspartic-type endopeptidase activity"/>
    <property type="evidence" value="ECO:0007669"/>
    <property type="project" value="InterPro"/>
</dbReference>
<feature type="transmembrane region" description="Helical" evidence="2">
    <location>
        <begin position="61"/>
        <end position="81"/>
    </location>
</feature>
<evidence type="ECO:0000313" key="5">
    <source>
        <dbReference type="Proteomes" id="UP000019494"/>
    </source>
</evidence>
<dbReference type="Pfam" id="PF01478">
    <property type="entry name" value="Peptidase_A24"/>
    <property type="match status" value="1"/>
</dbReference>
<dbReference type="InterPro" id="IPR050882">
    <property type="entry name" value="Prepilin_peptidase/N-MTase"/>
</dbReference>
<protein>
    <submittedName>
        <fullName evidence="4">Peptidase A24</fullName>
    </submittedName>
</protein>
<dbReference type="EMBL" id="AWQS01000008">
    <property type="protein sequence ID" value="EWT07594.1"/>
    <property type="molecule type" value="Genomic_DNA"/>
</dbReference>
<evidence type="ECO:0000313" key="4">
    <source>
        <dbReference type="EMBL" id="EWT07594.1"/>
    </source>
</evidence>
<dbReference type="InterPro" id="IPR000045">
    <property type="entry name" value="Prepilin_IV_endopep_pep"/>
</dbReference>
<organism evidence="4 5">
    <name type="scientific">Intrasporangium chromatireducens Q5-1</name>
    <dbReference type="NCBI Taxonomy" id="584657"/>
    <lineage>
        <taxon>Bacteria</taxon>
        <taxon>Bacillati</taxon>
        <taxon>Actinomycetota</taxon>
        <taxon>Actinomycetes</taxon>
        <taxon>Micrococcales</taxon>
        <taxon>Intrasporangiaceae</taxon>
        <taxon>Intrasporangium</taxon>
    </lineage>
</organism>
<evidence type="ECO:0000256" key="2">
    <source>
        <dbReference type="SAM" id="Phobius"/>
    </source>
</evidence>
<proteinExistence type="inferred from homology"/>
<dbReference type="PATRIC" id="fig|584657.3.peg.437"/>
<feature type="transmembrane region" description="Helical" evidence="2">
    <location>
        <begin position="146"/>
        <end position="167"/>
    </location>
</feature>